<keyword evidence="11 14" id="KW-0503">Monooxygenase</keyword>
<evidence type="ECO:0000256" key="12">
    <source>
        <dbReference type="ARBA" id="ARBA00023136"/>
    </source>
</evidence>
<keyword evidence="12 15" id="KW-0472">Membrane</keyword>
<evidence type="ECO:0000256" key="6">
    <source>
        <dbReference type="ARBA" id="ARBA00022723"/>
    </source>
</evidence>
<dbReference type="InterPro" id="IPR001128">
    <property type="entry name" value="Cyt_P450"/>
</dbReference>
<evidence type="ECO:0000256" key="4">
    <source>
        <dbReference type="ARBA" id="ARBA00010617"/>
    </source>
</evidence>
<evidence type="ECO:0000256" key="15">
    <source>
        <dbReference type="SAM" id="Phobius"/>
    </source>
</evidence>
<dbReference type="PROSITE" id="PS00086">
    <property type="entry name" value="CYTOCHROME_P450"/>
    <property type="match status" value="1"/>
</dbReference>
<evidence type="ECO:0000256" key="10">
    <source>
        <dbReference type="ARBA" id="ARBA00023004"/>
    </source>
</evidence>
<proteinExistence type="inferred from homology"/>
<keyword evidence="6 13" id="KW-0479">Metal-binding</keyword>
<comment type="similarity">
    <text evidence="4 14">Belongs to the cytochrome P450 family.</text>
</comment>
<dbReference type="GeneID" id="119738428"/>
<evidence type="ECO:0008006" key="18">
    <source>
        <dbReference type="Google" id="ProtNLM"/>
    </source>
</evidence>
<evidence type="ECO:0000256" key="13">
    <source>
        <dbReference type="PIRSR" id="PIRSR602401-1"/>
    </source>
</evidence>
<keyword evidence="15" id="KW-1133">Transmembrane helix</keyword>
<dbReference type="EnsemblMetazoa" id="XM_038213326.1">
    <property type="protein sequence ID" value="XP_038069254.1"/>
    <property type="gene ID" value="LOC119738428"/>
</dbReference>
<dbReference type="PRINTS" id="PR00463">
    <property type="entry name" value="EP450I"/>
</dbReference>
<dbReference type="InterPro" id="IPR050182">
    <property type="entry name" value="Cytochrome_P450_fam2"/>
</dbReference>
<dbReference type="GO" id="GO:0020037">
    <property type="term" value="F:heme binding"/>
    <property type="evidence" value="ECO:0007669"/>
    <property type="project" value="InterPro"/>
</dbReference>
<evidence type="ECO:0000256" key="3">
    <source>
        <dbReference type="ARBA" id="ARBA00004406"/>
    </source>
</evidence>
<keyword evidence="8" id="KW-0492">Microsome</keyword>
<dbReference type="InterPro" id="IPR002401">
    <property type="entry name" value="Cyt_P450_E_grp-I"/>
</dbReference>
<dbReference type="Gene3D" id="1.10.630.10">
    <property type="entry name" value="Cytochrome P450"/>
    <property type="match status" value="1"/>
</dbReference>
<dbReference type="GO" id="GO:0005506">
    <property type="term" value="F:iron ion binding"/>
    <property type="evidence" value="ECO:0007669"/>
    <property type="project" value="InterPro"/>
</dbReference>
<dbReference type="RefSeq" id="XP_038069254.1">
    <property type="nucleotide sequence ID" value="XM_038213326.1"/>
</dbReference>
<dbReference type="InterPro" id="IPR017972">
    <property type="entry name" value="Cyt_P450_CS"/>
</dbReference>
<keyword evidence="15" id="KW-0812">Transmembrane</keyword>
<dbReference type="GO" id="GO:0016705">
    <property type="term" value="F:oxidoreductase activity, acting on paired donors, with incorporation or reduction of molecular oxygen"/>
    <property type="evidence" value="ECO:0007669"/>
    <property type="project" value="InterPro"/>
</dbReference>
<sequence>MAFIVNMLANLDLSVGLGTVVTLVAFVLTALVYRRVAYNRKYNWPPGPWGWPLIGCSRLISISSKQTPANITRMGKRYHPDLFTVPLFAGKRIVILNSFKAIKDALIRQSAYTSGRPENWAFKYVKEKHTNLGMFFERYSASWKREKRFMVRTSRHFGYGITKSQDFVLREANHLVELIKKRKGQPFELHPPLALCMLNVTLSIVFNTAYEEGDEDFGKMLFNLMTWFAEIFALYDLEPFLPFLERFGLHSSLKRGKLVTNAIATFVRDQIDQHRATLDSNHPRDMVDEFLIEIAKNDPNGDLRDLDDEKFVWMFINLLPDQADTAPSIFKFLMLATSVFQEMQQRVFEEIQHVIGDREPTLDDRGKLPYTEAVILEVLRMDTPFWLLVPHDTQEDVDILGFKIPKDTSLIPNIYAVHNDPELWGDPENFRPERFLGEDGQLVKPEYLIPFSTGQRQCFGSQMAQKEFFIFYISLIQKFKFKLPDGDPVPELKSVSLVHVSPAGYRLHAELRE</sequence>
<keyword evidence="17" id="KW-1185">Reference proteome</keyword>
<evidence type="ECO:0000256" key="5">
    <source>
        <dbReference type="ARBA" id="ARBA00022617"/>
    </source>
</evidence>
<dbReference type="PANTHER" id="PTHR24300">
    <property type="entry name" value="CYTOCHROME P450 508A4-RELATED"/>
    <property type="match status" value="1"/>
</dbReference>
<dbReference type="PRINTS" id="PR00385">
    <property type="entry name" value="P450"/>
</dbReference>
<dbReference type="SUPFAM" id="SSF48264">
    <property type="entry name" value="Cytochrome P450"/>
    <property type="match status" value="1"/>
</dbReference>
<dbReference type="GO" id="GO:0005789">
    <property type="term" value="C:endoplasmic reticulum membrane"/>
    <property type="evidence" value="ECO:0007669"/>
    <property type="project" value="UniProtKB-SubCell"/>
</dbReference>
<reference evidence="16" key="1">
    <citation type="submission" date="2022-11" db="UniProtKB">
        <authorList>
            <consortium name="EnsemblMetazoa"/>
        </authorList>
    </citation>
    <scope>IDENTIFICATION</scope>
</reference>
<evidence type="ECO:0000313" key="16">
    <source>
        <dbReference type="EnsemblMetazoa" id="XP_038069254.1"/>
    </source>
</evidence>
<evidence type="ECO:0000256" key="7">
    <source>
        <dbReference type="ARBA" id="ARBA00022824"/>
    </source>
</evidence>
<organism evidence="16 17">
    <name type="scientific">Patiria miniata</name>
    <name type="common">Bat star</name>
    <name type="synonym">Asterina miniata</name>
    <dbReference type="NCBI Taxonomy" id="46514"/>
    <lineage>
        <taxon>Eukaryota</taxon>
        <taxon>Metazoa</taxon>
        <taxon>Echinodermata</taxon>
        <taxon>Eleutherozoa</taxon>
        <taxon>Asterozoa</taxon>
        <taxon>Asteroidea</taxon>
        <taxon>Valvatacea</taxon>
        <taxon>Valvatida</taxon>
        <taxon>Asterinidae</taxon>
        <taxon>Patiria</taxon>
    </lineage>
</organism>
<keyword evidence="7" id="KW-0256">Endoplasmic reticulum</keyword>
<dbReference type="AlphaFoldDB" id="A0A914B0F5"/>
<dbReference type="PANTHER" id="PTHR24300:SF417">
    <property type="entry name" value="CYTOCHROME P450 508B1-RELATED"/>
    <property type="match status" value="1"/>
</dbReference>
<evidence type="ECO:0000256" key="9">
    <source>
        <dbReference type="ARBA" id="ARBA00023002"/>
    </source>
</evidence>
<evidence type="ECO:0000256" key="14">
    <source>
        <dbReference type="RuleBase" id="RU000461"/>
    </source>
</evidence>
<evidence type="ECO:0000256" key="8">
    <source>
        <dbReference type="ARBA" id="ARBA00022848"/>
    </source>
</evidence>
<dbReference type="OMA" id="WRINGHG"/>
<dbReference type="OrthoDB" id="1055148at2759"/>
<dbReference type="FunFam" id="1.10.630.10:FF:000238">
    <property type="entry name" value="Cytochrome P450 2A6"/>
    <property type="match status" value="1"/>
</dbReference>
<evidence type="ECO:0000256" key="1">
    <source>
        <dbReference type="ARBA" id="ARBA00001971"/>
    </source>
</evidence>
<protein>
    <recommendedName>
        <fullName evidence="18">Cytochrome P450</fullName>
    </recommendedName>
</protein>
<evidence type="ECO:0000256" key="11">
    <source>
        <dbReference type="ARBA" id="ARBA00023033"/>
    </source>
</evidence>
<evidence type="ECO:0000256" key="2">
    <source>
        <dbReference type="ARBA" id="ARBA00004174"/>
    </source>
</evidence>
<comment type="subcellular location">
    <subcellularLocation>
        <location evidence="3">Endoplasmic reticulum membrane</location>
        <topology evidence="3">Peripheral membrane protein</topology>
    </subcellularLocation>
    <subcellularLocation>
        <location evidence="2">Microsome membrane</location>
        <topology evidence="2">Peripheral membrane protein</topology>
    </subcellularLocation>
</comment>
<keyword evidence="9 14" id="KW-0560">Oxidoreductase</keyword>
<dbReference type="Proteomes" id="UP000887568">
    <property type="component" value="Unplaced"/>
</dbReference>
<keyword evidence="5 13" id="KW-0349">Heme</keyword>
<dbReference type="Pfam" id="PF00067">
    <property type="entry name" value="p450"/>
    <property type="match status" value="1"/>
</dbReference>
<feature type="transmembrane region" description="Helical" evidence="15">
    <location>
        <begin position="13"/>
        <end position="33"/>
    </location>
</feature>
<name>A0A914B0F5_PATMI</name>
<dbReference type="GO" id="GO:0004497">
    <property type="term" value="F:monooxygenase activity"/>
    <property type="evidence" value="ECO:0007669"/>
    <property type="project" value="UniProtKB-KW"/>
</dbReference>
<evidence type="ECO:0000313" key="17">
    <source>
        <dbReference type="Proteomes" id="UP000887568"/>
    </source>
</evidence>
<dbReference type="InterPro" id="IPR036396">
    <property type="entry name" value="Cyt_P450_sf"/>
</dbReference>
<feature type="binding site" description="axial binding residue" evidence="13">
    <location>
        <position position="458"/>
    </location>
    <ligand>
        <name>heme</name>
        <dbReference type="ChEBI" id="CHEBI:30413"/>
    </ligand>
    <ligandPart>
        <name>Fe</name>
        <dbReference type="ChEBI" id="CHEBI:18248"/>
    </ligandPart>
</feature>
<keyword evidence="10 13" id="KW-0408">Iron</keyword>
<comment type="cofactor">
    <cofactor evidence="1 13">
        <name>heme</name>
        <dbReference type="ChEBI" id="CHEBI:30413"/>
    </cofactor>
</comment>
<accession>A0A914B0F5</accession>